<feature type="coiled-coil region" evidence="1">
    <location>
        <begin position="105"/>
        <end position="150"/>
    </location>
</feature>
<organism evidence="2 3">
    <name type="scientific">Mytilus coruscus</name>
    <name type="common">Sea mussel</name>
    <dbReference type="NCBI Taxonomy" id="42192"/>
    <lineage>
        <taxon>Eukaryota</taxon>
        <taxon>Metazoa</taxon>
        <taxon>Spiralia</taxon>
        <taxon>Lophotrochozoa</taxon>
        <taxon>Mollusca</taxon>
        <taxon>Bivalvia</taxon>
        <taxon>Autobranchia</taxon>
        <taxon>Pteriomorphia</taxon>
        <taxon>Mytilida</taxon>
        <taxon>Mytiloidea</taxon>
        <taxon>Mytilidae</taxon>
        <taxon>Mytilinae</taxon>
        <taxon>Mytilus</taxon>
    </lineage>
</organism>
<evidence type="ECO:0000256" key="1">
    <source>
        <dbReference type="SAM" id="Coils"/>
    </source>
</evidence>
<evidence type="ECO:0000313" key="2">
    <source>
        <dbReference type="EMBL" id="CAC5392629.1"/>
    </source>
</evidence>
<gene>
    <name evidence="2" type="ORF">MCOR_27557</name>
</gene>
<dbReference type="Proteomes" id="UP000507470">
    <property type="component" value="Unassembled WGS sequence"/>
</dbReference>
<proteinExistence type="predicted"/>
<sequence length="531" mass="62872">MLYLIFTFQKNLQEFEDGIENKIFSDGLNQIEQGICKLITGYGKLEQKNRTVKHANPESNSDQAEVTASPRKQIETRLNKPVQFNQLTAMLSAETERLQKCHTAVDQMDNSIHNFQEEAERLHSETEDYLENLQAKILTSEAKRKEQELTYDKNIRQLMDKGYQEKKKLIKGFNSQKNEMVNEKELLMRKIGELYKDGENKDLVLKESERQLAEEKRNNQDAFDEIKKLRMKVETCELQRKEIEKENESQRIDLMNSKAYIKRCEDAWQKEEETLQNTIETEKRNCQRALEASAILQTKEKGFEKEMERKRRIMEENDFLANENRYLNEELDQRSTAFEKLTGKVKEKENEIKSIKTRNKHSIDKLNKEIRTLKETLIEMENRFTTLQETYDNAKERLCKAEEHIAIKDNSNRLLNEDENRTDRRLKEMEDRRKVLQTVLEQTEQRALSSEQLLKDKQNENKCLERTVDRLQIECNGFKLRYVHLIYTCNYIGQSFPLVGSEKSKDVVIKNEICLQDNALNSINKVEILRE</sequence>
<evidence type="ECO:0000313" key="3">
    <source>
        <dbReference type="Proteomes" id="UP000507470"/>
    </source>
</evidence>
<feature type="coiled-coil region" evidence="1">
    <location>
        <begin position="205"/>
        <end position="474"/>
    </location>
</feature>
<keyword evidence="1" id="KW-0175">Coiled coil</keyword>
<dbReference type="SUPFAM" id="SSF57997">
    <property type="entry name" value="Tropomyosin"/>
    <property type="match status" value="1"/>
</dbReference>
<reference evidence="2 3" key="1">
    <citation type="submission" date="2020-06" db="EMBL/GenBank/DDBJ databases">
        <authorList>
            <person name="Li R."/>
            <person name="Bekaert M."/>
        </authorList>
    </citation>
    <scope>NUCLEOTIDE SEQUENCE [LARGE SCALE GENOMIC DNA]</scope>
    <source>
        <strain evidence="3">wild</strain>
    </source>
</reference>
<dbReference type="EMBL" id="CACVKT020005019">
    <property type="protein sequence ID" value="CAC5392629.1"/>
    <property type="molecule type" value="Genomic_DNA"/>
</dbReference>
<keyword evidence="3" id="KW-1185">Reference proteome</keyword>
<protein>
    <submittedName>
        <fullName evidence="2">Uncharacterized protein</fullName>
    </submittedName>
</protein>
<accession>A0A6J8CBX2</accession>
<dbReference type="OrthoDB" id="6121229at2759"/>
<dbReference type="AlphaFoldDB" id="A0A6J8CBX2"/>
<name>A0A6J8CBX2_MYTCO</name>